<dbReference type="AlphaFoldDB" id="V4NZT0"/>
<protein>
    <submittedName>
        <fullName evidence="1">Uncharacterized protein</fullName>
    </submittedName>
</protein>
<reference evidence="1 2" key="1">
    <citation type="journal article" date="2014" name="Nature">
        <title>Sequential evolution of bacterial morphology by co-option of a developmental regulator.</title>
        <authorList>
            <person name="Jiang C."/>
            <person name="Brown P.J."/>
            <person name="Ducret A."/>
            <person name="Brun Y.V."/>
        </authorList>
    </citation>
    <scope>NUCLEOTIDE SEQUENCE [LARGE SCALE GENOMIC DNA]</scope>
    <source>
        <strain evidence="1 2">DSM 16100</strain>
    </source>
</reference>
<evidence type="ECO:0000313" key="2">
    <source>
        <dbReference type="Proteomes" id="UP000017837"/>
    </source>
</evidence>
<proteinExistence type="predicted"/>
<comment type="caution">
    <text evidence="1">The sequence shown here is derived from an EMBL/GenBank/DDBJ whole genome shotgun (WGS) entry which is preliminary data.</text>
</comment>
<organism evidence="1 2">
    <name type="scientific">Asticcacaulis benevestitus DSM 16100 = ATCC BAA-896</name>
    <dbReference type="NCBI Taxonomy" id="1121022"/>
    <lineage>
        <taxon>Bacteria</taxon>
        <taxon>Pseudomonadati</taxon>
        <taxon>Pseudomonadota</taxon>
        <taxon>Alphaproteobacteria</taxon>
        <taxon>Caulobacterales</taxon>
        <taxon>Caulobacteraceae</taxon>
        <taxon>Asticcacaulis</taxon>
    </lineage>
</organism>
<dbReference type="PATRIC" id="fig|1121022.4.peg.3540"/>
<accession>V4NZT0</accession>
<keyword evidence="2" id="KW-1185">Reference proteome</keyword>
<sequence length="40" mass="4702">MVKNYKAIVVFAQQVNSPGNKLVFNPRKNWYLAVKPNTWH</sequence>
<dbReference type="EMBL" id="AWGB01000045">
    <property type="protein sequence ID" value="ESQ87267.1"/>
    <property type="molecule type" value="Genomic_DNA"/>
</dbReference>
<name>V4NZT0_9CAUL</name>
<gene>
    <name evidence="1" type="ORF">ABENE_17340</name>
</gene>
<dbReference type="Proteomes" id="UP000017837">
    <property type="component" value="Unassembled WGS sequence"/>
</dbReference>
<evidence type="ECO:0000313" key="1">
    <source>
        <dbReference type="EMBL" id="ESQ87267.1"/>
    </source>
</evidence>